<sequence>NPSKNDSSSLPLADENPVIADTADVLSAPTIATDFSSSTLSSETNEPIETPAPESTPEEDPISDPKPEQTNLDDSEIETESSRQEDANGSSEIESTKSADTPSLDPDTTPLQQEQGSEISETPANDKVLSQQDEVSKSAQNDSTSAEVVSSSNDPYPYTIQQLLDMVIERNASDLHLTVNYPAMLRIDGKLTPVGDSRPLTEEDAVGLILPLLPEQKKELLEVNREVDFAHAHKEDARFR</sequence>
<proteinExistence type="predicted"/>
<reference evidence="2" key="1">
    <citation type="submission" date="2020-04" db="EMBL/GenBank/DDBJ databases">
        <authorList>
            <person name="Zhang T."/>
        </authorList>
    </citation>
    <scope>NUCLEOTIDE SEQUENCE</scope>
    <source>
        <strain evidence="2">HKST-UBA16</strain>
    </source>
</reference>
<evidence type="ECO:0000256" key="1">
    <source>
        <dbReference type="SAM" id="MobiDB-lite"/>
    </source>
</evidence>
<gene>
    <name evidence="2" type="ORF">KC622_01685</name>
</gene>
<comment type="caution">
    <text evidence="2">The sequence shown here is derived from an EMBL/GenBank/DDBJ whole genome shotgun (WGS) entry which is preliminary data.</text>
</comment>
<feature type="region of interest" description="Disordered" evidence="1">
    <location>
        <begin position="34"/>
        <end position="156"/>
    </location>
</feature>
<accession>A0A955HYR0</accession>
<reference evidence="2" key="2">
    <citation type="journal article" date="2021" name="Microbiome">
        <title>Successional dynamics and alternative stable states in a saline activated sludge microbial community over 9 years.</title>
        <authorList>
            <person name="Wang Y."/>
            <person name="Ye J."/>
            <person name="Ju F."/>
            <person name="Liu L."/>
            <person name="Boyd J.A."/>
            <person name="Deng Y."/>
            <person name="Parks D.H."/>
            <person name="Jiang X."/>
            <person name="Yin X."/>
            <person name="Woodcroft B.J."/>
            <person name="Tyson G.W."/>
            <person name="Hugenholtz P."/>
            <person name="Polz M.F."/>
            <person name="Zhang T."/>
        </authorList>
    </citation>
    <scope>NUCLEOTIDE SEQUENCE</scope>
    <source>
        <strain evidence="2">HKST-UBA16</strain>
    </source>
</reference>
<feature type="compositionally biased region" description="Polar residues" evidence="1">
    <location>
        <begin position="109"/>
        <end position="156"/>
    </location>
</feature>
<evidence type="ECO:0008006" key="4">
    <source>
        <dbReference type="Google" id="ProtNLM"/>
    </source>
</evidence>
<organism evidence="2 3">
    <name type="scientific">Candidatus Dojkabacteria bacterium</name>
    <dbReference type="NCBI Taxonomy" id="2099670"/>
    <lineage>
        <taxon>Bacteria</taxon>
        <taxon>Candidatus Dojkabacteria</taxon>
    </lineage>
</organism>
<protein>
    <recommendedName>
        <fullName evidence="4">Type IV pili twitching motility protein PilT</fullName>
    </recommendedName>
</protein>
<dbReference type="SUPFAM" id="SSF52540">
    <property type="entry name" value="P-loop containing nucleoside triphosphate hydrolases"/>
    <property type="match status" value="1"/>
</dbReference>
<dbReference type="InterPro" id="IPR027417">
    <property type="entry name" value="P-loop_NTPase"/>
</dbReference>
<evidence type="ECO:0000313" key="2">
    <source>
        <dbReference type="EMBL" id="MCA9375022.1"/>
    </source>
</evidence>
<feature type="compositionally biased region" description="Polar residues" evidence="1">
    <location>
        <begin position="34"/>
        <end position="47"/>
    </location>
</feature>
<dbReference type="AlphaFoldDB" id="A0A955HYR0"/>
<feature type="non-terminal residue" evidence="2">
    <location>
        <position position="1"/>
    </location>
</feature>
<dbReference type="Proteomes" id="UP000748332">
    <property type="component" value="Unassembled WGS sequence"/>
</dbReference>
<dbReference type="EMBL" id="JAGQLM010000065">
    <property type="protein sequence ID" value="MCA9375022.1"/>
    <property type="molecule type" value="Genomic_DNA"/>
</dbReference>
<name>A0A955HYR0_9BACT</name>
<feature type="compositionally biased region" description="Polar residues" evidence="1">
    <location>
        <begin position="87"/>
        <end position="101"/>
    </location>
</feature>
<evidence type="ECO:0000313" key="3">
    <source>
        <dbReference type="Proteomes" id="UP000748332"/>
    </source>
</evidence>
<dbReference type="Gene3D" id="3.30.450.90">
    <property type="match status" value="1"/>
</dbReference>
<feature type="non-terminal residue" evidence="2">
    <location>
        <position position="240"/>
    </location>
</feature>